<dbReference type="PANTHER" id="PTHR23236:SF119">
    <property type="entry name" value="NUCLEAR RNA-BINDING PROTEIN SART-3"/>
    <property type="match status" value="1"/>
</dbReference>
<dbReference type="InterPro" id="IPR000504">
    <property type="entry name" value="RRM_dom"/>
</dbReference>
<dbReference type="GO" id="GO:0003723">
    <property type="term" value="F:RNA binding"/>
    <property type="evidence" value="ECO:0007669"/>
    <property type="project" value="UniProtKB-UniRule"/>
</dbReference>
<evidence type="ECO:0000256" key="4">
    <source>
        <dbReference type="SAM" id="MobiDB-lite"/>
    </source>
</evidence>
<gene>
    <name evidence="6" type="ORF">EW146_g7518</name>
</gene>
<name>A0A4S4LKQ2_9AGAM</name>
<comment type="caution">
    <text evidence="6">The sequence shown here is derived from an EMBL/GenBank/DDBJ whole genome shotgun (WGS) entry which is preliminary data.</text>
</comment>
<dbReference type="OrthoDB" id="4726at2759"/>
<dbReference type="Proteomes" id="UP000310158">
    <property type="component" value="Unassembled WGS sequence"/>
</dbReference>
<evidence type="ECO:0000256" key="1">
    <source>
        <dbReference type="ARBA" id="ARBA00022737"/>
    </source>
</evidence>
<proteinExistence type="predicted"/>
<evidence type="ECO:0000313" key="6">
    <source>
        <dbReference type="EMBL" id="THH12629.1"/>
    </source>
</evidence>
<dbReference type="AlphaFoldDB" id="A0A4S4LKQ2"/>
<keyword evidence="1" id="KW-0677">Repeat</keyword>
<keyword evidence="2 3" id="KW-0694">RNA-binding</keyword>
<dbReference type="EMBL" id="SGPL01000438">
    <property type="protein sequence ID" value="THH12629.1"/>
    <property type="molecule type" value="Genomic_DNA"/>
</dbReference>
<evidence type="ECO:0000256" key="2">
    <source>
        <dbReference type="ARBA" id="ARBA00022884"/>
    </source>
</evidence>
<evidence type="ECO:0000256" key="3">
    <source>
        <dbReference type="PROSITE-ProRule" id="PRU00176"/>
    </source>
</evidence>
<dbReference type="InterPro" id="IPR012677">
    <property type="entry name" value="Nucleotide-bd_a/b_plait_sf"/>
</dbReference>
<dbReference type="Gene3D" id="3.30.70.330">
    <property type="match status" value="1"/>
</dbReference>
<evidence type="ECO:0000313" key="7">
    <source>
        <dbReference type="Proteomes" id="UP000310158"/>
    </source>
</evidence>
<evidence type="ECO:0000259" key="5">
    <source>
        <dbReference type="PROSITE" id="PS50102"/>
    </source>
</evidence>
<dbReference type="Pfam" id="PF00076">
    <property type="entry name" value="RRM_1"/>
    <property type="match status" value="1"/>
</dbReference>
<sequence length="253" mass="28069">MARFTAYPSITSSVESVIDKPQTPPVTVVPPRRTNRPRPKVKANTAGYHAGKRQQGYPVPPAGPSSSQPCDQRRVRSRMTAKHLSNVKESYHASEKKKKMIKAKVPWTFVFVGNLHPDITEEDLKDVFSSCGAIKRIIIRCSEGYVTGHGSSRRYASISFETAEAAIAALTLTGREMFYKKITVTPTVFDLPEAEHAQRKKIKKGKEKESPRPLTCQPTIVLLPPGRTEGSIDAMPRSSQDRIGGYSFMKTVL</sequence>
<keyword evidence="7" id="KW-1185">Reference proteome</keyword>
<dbReference type="PROSITE" id="PS50102">
    <property type="entry name" value="RRM"/>
    <property type="match status" value="1"/>
</dbReference>
<reference evidence="6 7" key="1">
    <citation type="submission" date="2019-02" db="EMBL/GenBank/DDBJ databases">
        <title>Genome sequencing of the rare red list fungi Bondarzewia mesenterica.</title>
        <authorList>
            <person name="Buettner E."/>
            <person name="Kellner H."/>
        </authorList>
    </citation>
    <scope>NUCLEOTIDE SEQUENCE [LARGE SCALE GENOMIC DNA]</scope>
    <source>
        <strain evidence="6 7">DSM 108281</strain>
    </source>
</reference>
<dbReference type="InterPro" id="IPR035979">
    <property type="entry name" value="RBD_domain_sf"/>
</dbReference>
<dbReference type="SUPFAM" id="SSF54928">
    <property type="entry name" value="RNA-binding domain, RBD"/>
    <property type="match status" value="1"/>
</dbReference>
<organism evidence="6 7">
    <name type="scientific">Bondarzewia mesenterica</name>
    <dbReference type="NCBI Taxonomy" id="1095465"/>
    <lineage>
        <taxon>Eukaryota</taxon>
        <taxon>Fungi</taxon>
        <taxon>Dikarya</taxon>
        <taxon>Basidiomycota</taxon>
        <taxon>Agaricomycotina</taxon>
        <taxon>Agaricomycetes</taxon>
        <taxon>Russulales</taxon>
        <taxon>Bondarzewiaceae</taxon>
        <taxon>Bondarzewia</taxon>
    </lineage>
</organism>
<feature type="domain" description="RRM" evidence="5">
    <location>
        <begin position="108"/>
        <end position="189"/>
    </location>
</feature>
<dbReference type="SMART" id="SM00360">
    <property type="entry name" value="RRM"/>
    <property type="match status" value="1"/>
</dbReference>
<protein>
    <recommendedName>
        <fullName evidence="5">RRM domain-containing protein</fullName>
    </recommendedName>
</protein>
<accession>A0A4S4LKQ2</accession>
<feature type="region of interest" description="Disordered" evidence="4">
    <location>
        <begin position="1"/>
        <end position="71"/>
    </location>
</feature>
<dbReference type="CDD" id="cd00590">
    <property type="entry name" value="RRM_SF"/>
    <property type="match status" value="1"/>
</dbReference>
<dbReference type="PANTHER" id="PTHR23236">
    <property type="entry name" value="EUKARYOTIC TRANSLATION INITIATION FACTOR 4B/4H"/>
    <property type="match status" value="1"/>
</dbReference>